<dbReference type="SUPFAM" id="SSF52518">
    <property type="entry name" value="Thiamin diphosphate-binding fold (THDP-binding)"/>
    <property type="match status" value="1"/>
</dbReference>
<dbReference type="InterPro" id="IPR050642">
    <property type="entry name" value="PDH_E1_Alpha_Subunit"/>
</dbReference>
<comment type="cofactor">
    <cofactor evidence="1">
        <name>thiamine diphosphate</name>
        <dbReference type="ChEBI" id="CHEBI:58937"/>
    </cofactor>
</comment>
<proteinExistence type="predicted"/>
<evidence type="ECO:0000256" key="3">
    <source>
        <dbReference type="ARBA" id="ARBA00023052"/>
    </source>
</evidence>
<keyword evidence="3" id="KW-0786">Thiamine pyrophosphate</keyword>
<evidence type="ECO:0000259" key="4">
    <source>
        <dbReference type="Pfam" id="PF00676"/>
    </source>
</evidence>
<dbReference type="GO" id="GO:0006086">
    <property type="term" value="P:pyruvate decarboxylation to acetyl-CoA"/>
    <property type="evidence" value="ECO:0007669"/>
    <property type="project" value="TreeGrafter"/>
</dbReference>
<dbReference type="Pfam" id="PF00676">
    <property type="entry name" value="E1_dh"/>
    <property type="match status" value="1"/>
</dbReference>
<evidence type="ECO:0000256" key="2">
    <source>
        <dbReference type="ARBA" id="ARBA00023002"/>
    </source>
</evidence>
<evidence type="ECO:0000256" key="1">
    <source>
        <dbReference type="ARBA" id="ARBA00001964"/>
    </source>
</evidence>
<name>A0A381NVE2_9ZZZZ</name>
<dbReference type="InterPro" id="IPR001017">
    <property type="entry name" value="DH_E1"/>
</dbReference>
<reference evidence="5" key="1">
    <citation type="submission" date="2018-05" db="EMBL/GenBank/DDBJ databases">
        <authorList>
            <person name="Lanie J.A."/>
            <person name="Ng W.-L."/>
            <person name="Kazmierczak K.M."/>
            <person name="Andrzejewski T.M."/>
            <person name="Davidsen T.M."/>
            <person name="Wayne K.J."/>
            <person name="Tettelin H."/>
            <person name="Glass J.I."/>
            <person name="Rusch D."/>
            <person name="Podicherti R."/>
            <person name="Tsui H.-C.T."/>
            <person name="Winkler M.E."/>
        </authorList>
    </citation>
    <scope>NUCLEOTIDE SEQUENCE</scope>
</reference>
<keyword evidence="2" id="KW-0560">Oxidoreductase</keyword>
<organism evidence="5">
    <name type="scientific">marine metagenome</name>
    <dbReference type="NCBI Taxonomy" id="408172"/>
    <lineage>
        <taxon>unclassified sequences</taxon>
        <taxon>metagenomes</taxon>
        <taxon>ecological metagenomes</taxon>
    </lineage>
</organism>
<dbReference type="GO" id="GO:0004739">
    <property type="term" value="F:pyruvate dehydrogenase (acetyl-transferring) activity"/>
    <property type="evidence" value="ECO:0007669"/>
    <property type="project" value="TreeGrafter"/>
</dbReference>
<dbReference type="EMBL" id="UINC01000630">
    <property type="protein sequence ID" value="SUZ58596.1"/>
    <property type="molecule type" value="Genomic_DNA"/>
</dbReference>
<accession>A0A381NVE2</accession>
<protein>
    <recommendedName>
        <fullName evidence="4">Dehydrogenase E1 component domain-containing protein</fullName>
    </recommendedName>
</protein>
<dbReference type="CDD" id="cd02000">
    <property type="entry name" value="TPP_E1_PDC_ADC_BCADC"/>
    <property type="match status" value="1"/>
</dbReference>
<dbReference type="Gene3D" id="3.40.50.970">
    <property type="match status" value="1"/>
</dbReference>
<feature type="domain" description="Dehydrogenase E1 component" evidence="4">
    <location>
        <begin position="12"/>
        <end position="307"/>
    </location>
</feature>
<dbReference type="AlphaFoldDB" id="A0A381NVE2"/>
<dbReference type="InterPro" id="IPR029061">
    <property type="entry name" value="THDP-binding"/>
</dbReference>
<gene>
    <name evidence="5" type="ORF">METZ01_LOCUS11450</name>
</gene>
<dbReference type="PANTHER" id="PTHR11516">
    <property type="entry name" value="PYRUVATE DEHYDROGENASE E1 COMPONENT, ALPHA SUBUNIT BACTERIAL AND ORGANELLAR"/>
    <property type="match status" value="1"/>
</dbReference>
<sequence length="320" mass="34289">MKKEELLKVYKTMRTIRSFEEQCDKEFMQGNIPGFVHLYAGQEAVAVGVCSHLSDEDKIGSTHRGHGHCIAKGCDVKGMMHEIMGKADGLCKGKGGSMHIADLSKGMLGANAIVGGAPPTAVGAALTAKTLGNNTVAVAFSGDGASNQGTTFEAMNMAVVLQVPVIFVFENNGYGEHTGADYAVGSKDIAKRAEGFGLPTYKVDGTDFFDVYETAGKAIKDAREGKGPSALEADTIRFGGHFIGDPQNYRAEGELDKLRAERDCLKIFRSKVISDFDLKEEELNLIDKEVNALIEGCTKSGLAAPMPDSKELTSDVYLNY</sequence>
<evidence type="ECO:0000313" key="5">
    <source>
        <dbReference type="EMBL" id="SUZ58596.1"/>
    </source>
</evidence>
<dbReference type="PANTHER" id="PTHR11516:SF60">
    <property type="entry name" value="PYRUVATE DEHYDROGENASE E1 COMPONENT SUBUNIT ALPHA"/>
    <property type="match status" value="1"/>
</dbReference>